<organism evidence="1 2">
    <name type="scientific">Prevotella veroralis F0319</name>
    <dbReference type="NCBI Taxonomy" id="649761"/>
    <lineage>
        <taxon>Bacteria</taxon>
        <taxon>Pseudomonadati</taxon>
        <taxon>Bacteroidota</taxon>
        <taxon>Bacteroidia</taxon>
        <taxon>Bacteroidales</taxon>
        <taxon>Prevotellaceae</taxon>
        <taxon>Prevotella</taxon>
    </lineage>
</organism>
<dbReference type="Proteomes" id="UP000003327">
    <property type="component" value="Unassembled WGS sequence"/>
</dbReference>
<evidence type="ECO:0000313" key="1">
    <source>
        <dbReference type="EMBL" id="EEX19128.1"/>
    </source>
</evidence>
<dbReference type="HOGENOM" id="CLU_3314946_0_0_10"/>
<accession>C9MMS8</accession>
<gene>
    <name evidence="1" type="ORF">HMPREF0973_00912</name>
</gene>
<sequence>MQTSTKECSHSLCQVQLSLCKDNANEYKGMLACTLSSAA</sequence>
<comment type="caution">
    <text evidence="1">The sequence shown here is derived from an EMBL/GenBank/DDBJ whole genome shotgun (WGS) entry which is preliminary data.</text>
</comment>
<protein>
    <submittedName>
        <fullName evidence="1">Uncharacterized protein</fullName>
    </submittedName>
</protein>
<dbReference type="AlphaFoldDB" id="C9MMS8"/>
<keyword evidence="2" id="KW-1185">Reference proteome</keyword>
<proteinExistence type="predicted"/>
<reference evidence="1 2" key="1">
    <citation type="submission" date="2009-09" db="EMBL/GenBank/DDBJ databases">
        <authorList>
            <person name="Weinstock G."/>
            <person name="Sodergren E."/>
            <person name="Clifton S."/>
            <person name="Fulton L."/>
            <person name="Fulton B."/>
            <person name="Courtney L."/>
            <person name="Fronick C."/>
            <person name="Harrison M."/>
            <person name="Strong C."/>
            <person name="Farmer C."/>
            <person name="Delahaunty K."/>
            <person name="Markovic C."/>
            <person name="Hall O."/>
            <person name="Minx P."/>
            <person name="Tomlinson C."/>
            <person name="Mitreva M."/>
            <person name="Nelson J."/>
            <person name="Hou S."/>
            <person name="Wollam A."/>
            <person name="Pepin K.H."/>
            <person name="Johnson M."/>
            <person name="Bhonagiri V."/>
            <person name="Nash W.E."/>
            <person name="Warren W."/>
            <person name="Chinwalla A."/>
            <person name="Mardis E.R."/>
            <person name="Wilson R.K."/>
        </authorList>
    </citation>
    <scope>NUCLEOTIDE SEQUENCE [LARGE SCALE GENOMIC DNA]</scope>
    <source>
        <strain evidence="1 2">F0319</strain>
    </source>
</reference>
<evidence type="ECO:0000313" key="2">
    <source>
        <dbReference type="Proteomes" id="UP000003327"/>
    </source>
</evidence>
<name>C9MMS8_9BACT</name>
<dbReference type="EMBL" id="ACVA01000019">
    <property type="protein sequence ID" value="EEX19128.1"/>
    <property type="molecule type" value="Genomic_DNA"/>
</dbReference>